<dbReference type="Pfam" id="PF14594">
    <property type="entry name" value="Sipho_Gp37"/>
    <property type="match status" value="1"/>
</dbReference>
<keyword evidence="3" id="KW-1185">Reference proteome</keyword>
<gene>
    <name evidence="2" type="ORF">GA0070618_6650</name>
</gene>
<accession>A0A1C5AAY3</accession>
<dbReference type="Proteomes" id="UP000198253">
    <property type="component" value="Chromosome I"/>
</dbReference>
<name>A0A1C5AAY3_MICEC</name>
<dbReference type="EMBL" id="LT607413">
    <property type="protein sequence ID" value="SCF42370.1"/>
    <property type="molecule type" value="Genomic_DNA"/>
</dbReference>
<dbReference type="InParanoid" id="A0A1C5AAY3"/>
<organism evidence="2 3">
    <name type="scientific">Micromonospora echinospora</name>
    <name type="common">Micromonospora purpurea</name>
    <dbReference type="NCBI Taxonomy" id="1877"/>
    <lineage>
        <taxon>Bacteria</taxon>
        <taxon>Bacillati</taxon>
        <taxon>Actinomycetota</taxon>
        <taxon>Actinomycetes</taxon>
        <taxon>Micromonosporales</taxon>
        <taxon>Micromonosporaceae</taxon>
        <taxon>Micromonospora</taxon>
    </lineage>
</organism>
<feature type="domain" description="Gp28/Gp37-like" evidence="1">
    <location>
        <begin position="5"/>
        <end position="355"/>
    </location>
</feature>
<reference evidence="3" key="1">
    <citation type="submission" date="2016-06" db="EMBL/GenBank/DDBJ databases">
        <authorList>
            <person name="Varghese N."/>
            <person name="Submissions Spin"/>
        </authorList>
    </citation>
    <scope>NUCLEOTIDE SEQUENCE [LARGE SCALE GENOMIC DNA]</scope>
    <source>
        <strain evidence="3">DSM 43816</strain>
    </source>
</reference>
<proteinExistence type="predicted"/>
<dbReference type="AlphaFoldDB" id="A0A1C5AAY3"/>
<evidence type="ECO:0000259" key="1">
    <source>
        <dbReference type="Pfam" id="PF14594"/>
    </source>
</evidence>
<dbReference type="RefSeq" id="WP_088985137.1">
    <property type="nucleotide sequence ID" value="NZ_LT607413.1"/>
</dbReference>
<dbReference type="InterPro" id="IPR029432">
    <property type="entry name" value="Gp28/Gp37-like_dom"/>
</dbReference>
<evidence type="ECO:0000313" key="2">
    <source>
        <dbReference type="EMBL" id="SCF42370.1"/>
    </source>
</evidence>
<dbReference type="OrthoDB" id="3622772at2"/>
<sequence length="381" mass="40124">MITLLITDRDLNVVGQPITRWTEIDVTLRFNEPDSGTATIPTDGLSIDQLAPGNRLVVIRDGAFFTGGPIETPGALSWSATGGDSGAGTTTLAFASDLASIAAEVVYPDPANPITAQTAARRTFTATNAETVLRTLVRENVGTLALLPRRIPGLLVANPIGIGAPVTMGFRLDHLGDALRSVALAGGGLGFRTEQTASGSIVFRVYQPRDLTGQVRFSRGLGNLQAYRYEPAAPTCTVAIVGAQGEAEDRVFAELVADAAATWGRMVAVVDRRDTSDGEEIDAAGYEALAEGAEAAQLTADAIDTPTQRYGTHYDLGDLVSVELTNGVELADVVRAVTLKATPQTGEVVTPLIGTQSASTDPAWVRLLRDLTRRLGRLEAI</sequence>
<protein>
    <submittedName>
        <fullName evidence="2">Virus ReqiPepy6 Gp37-like protein</fullName>
    </submittedName>
</protein>
<evidence type="ECO:0000313" key="3">
    <source>
        <dbReference type="Proteomes" id="UP000198253"/>
    </source>
</evidence>